<dbReference type="InterPro" id="IPR045245">
    <property type="entry name" value="Pfs2-like"/>
</dbReference>
<dbReference type="PROSITE" id="PS50134">
    <property type="entry name" value="ZF_TAZ"/>
    <property type="match status" value="2"/>
</dbReference>
<feature type="compositionally biased region" description="Polar residues" evidence="5">
    <location>
        <begin position="300"/>
        <end position="325"/>
    </location>
</feature>
<dbReference type="Gene3D" id="1.20.1020.10">
    <property type="entry name" value="TAZ domain"/>
    <property type="match status" value="2"/>
</dbReference>
<reference evidence="8 9" key="1">
    <citation type="journal article" date="2021" name="BMC Biol.">
        <title>Horizontally acquired antibacterial genes associated with adaptive radiation of ladybird beetles.</title>
        <authorList>
            <person name="Li H.S."/>
            <person name="Tang X.F."/>
            <person name="Huang Y.H."/>
            <person name="Xu Z.Y."/>
            <person name="Chen M.L."/>
            <person name="Du X.Y."/>
            <person name="Qiu B.Y."/>
            <person name="Chen P.T."/>
            <person name="Zhang W."/>
            <person name="Slipinski A."/>
            <person name="Escalona H.E."/>
            <person name="Waterhouse R.M."/>
            <person name="Zwick A."/>
            <person name="Pang H."/>
        </authorList>
    </citation>
    <scope>NUCLEOTIDE SEQUENCE [LARGE SCALE GENOMIC DNA]</scope>
    <source>
        <strain evidence="8">SYSU2018</strain>
    </source>
</reference>
<name>A0ABD2MYQ3_9CUCU</name>
<evidence type="ECO:0000313" key="9">
    <source>
        <dbReference type="Proteomes" id="UP001516400"/>
    </source>
</evidence>
<feature type="compositionally biased region" description="Polar residues" evidence="5">
    <location>
        <begin position="357"/>
        <end position="380"/>
    </location>
</feature>
<dbReference type="PANTHER" id="PTHR22836">
    <property type="entry name" value="WD40 REPEAT PROTEIN"/>
    <property type="match status" value="1"/>
</dbReference>
<keyword evidence="1 4" id="KW-0479">Metal-binding</keyword>
<evidence type="ECO:0000256" key="3">
    <source>
        <dbReference type="ARBA" id="ARBA00022833"/>
    </source>
</evidence>
<feature type="domain" description="TAZ-type" evidence="7">
    <location>
        <begin position="645"/>
        <end position="729"/>
    </location>
</feature>
<feature type="compositionally biased region" description="Low complexity" evidence="5">
    <location>
        <begin position="326"/>
        <end position="341"/>
    </location>
</feature>
<dbReference type="PROSITE" id="PS50089">
    <property type="entry name" value="ZF_RING_2"/>
    <property type="match status" value="1"/>
</dbReference>
<feature type="domain" description="RING-type" evidence="6">
    <location>
        <begin position="848"/>
        <end position="883"/>
    </location>
</feature>
<dbReference type="Pfam" id="PF02135">
    <property type="entry name" value="zf-TAZ"/>
    <property type="match status" value="1"/>
</dbReference>
<feature type="region of interest" description="Disordered" evidence="5">
    <location>
        <begin position="557"/>
        <end position="645"/>
    </location>
</feature>
<feature type="region of interest" description="Disordered" evidence="5">
    <location>
        <begin position="300"/>
        <end position="381"/>
    </location>
</feature>
<evidence type="ECO:0000259" key="6">
    <source>
        <dbReference type="PROSITE" id="PS50089"/>
    </source>
</evidence>
<feature type="zinc finger region" description="TAZ-type" evidence="4">
    <location>
        <begin position="645"/>
        <end position="729"/>
    </location>
</feature>
<feature type="region of interest" description="Disordered" evidence="5">
    <location>
        <begin position="77"/>
        <end position="100"/>
    </location>
</feature>
<feature type="compositionally biased region" description="Low complexity" evidence="5">
    <location>
        <begin position="798"/>
        <end position="808"/>
    </location>
</feature>
<organism evidence="8 9">
    <name type="scientific">Cryptolaemus montrouzieri</name>
    <dbReference type="NCBI Taxonomy" id="559131"/>
    <lineage>
        <taxon>Eukaryota</taxon>
        <taxon>Metazoa</taxon>
        <taxon>Ecdysozoa</taxon>
        <taxon>Arthropoda</taxon>
        <taxon>Hexapoda</taxon>
        <taxon>Insecta</taxon>
        <taxon>Pterygota</taxon>
        <taxon>Neoptera</taxon>
        <taxon>Endopterygota</taxon>
        <taxon>Coleoptera</taxon>
        <taxon>Polyphaga</taxon>
        <taxon>Cucujiformia</taxon>
        <taxon>Coccinelloidea</taxon>
        <taxon>Coccinellidae</taxon>
        <taxon>Scymninae</taxon>
        <taxon>Scymnini</taxon>
        <taxon>Cryptolaemus</taxon>
    </lineage>
</organism>
<evidence type="ECO:0000256" key="5">
    <source>
        <dbReference type="SAM" id="MobiDB-lite"/>
    </source>
</evidence>
<dbReference type="GO" id="GO:0005634">
    <property type="term" value="C:nucleus"/>
    <property type="evidence" value="ECO:0007669"/>
    <property type="project" value="UniProtKB-ARBA"/>
</dbReference>
<feature type="zinc finger region" description="TAZ-type" evidence="4">
    <location>
        <begin position="433"/>
        <end position="548"/>
    </location>
</feature>
<dbReference type="SMART" id="SM00551">
    <property type="entry name" value="ZnF_TAZ"/>
    <property type="match status" value="1"/>
</dbReference>
<evidence type="ECO:0000259" key="7">
    <source>
        <dbReference type="PROSITE" id="PS50134"/>
    </source>
</evidence>
<feature type="compositionally biased region" description="Polar residues" evidence="5">
    <location>
        <begin position="617"/>
        <end position="645"/>
    </location>
</feature>
<protein>
    <submittedName>
        <fullName evidence="8">Uncharacterized protein</fullName>
    </submittedName>
</protein>
<keyword evidence="3 4" id="KW-0862">Zinc</keyword>
<gene>
    <name evidence="8" type="ORF">HHI36_021748</name>
</gene>
<feature type="compositionally biased region" description="Polar residues" evidence="5">
    <location>
        <begin position="226"/>
        <end position="238"/>
    </location>
</feature>
<feature type="compositionally biased region" description="Polar residues" evidence="5">
    <location>
        <begin position="780"/>
        <end position="797"/>
    </location>
</feature>
<dbReference type="Gene3D" id="3.30.40.10">
    <property type="entry name" value="Zinc/RING finger domain, C3HC4 (zinc finger)"/>
    <property type="match status" value="1"/>
</dbReference>
<dbReference type="SUPFAM" id="SSF57933">
    <property type="entry name" value="TAZ domain"/>
    <property type="match status" value="2"/>
</dbReference>
<dbReference type="EMBL" id="JABFTP020000042">
    <property type="protein sequence ID" value="KAL3271257.1"/>
    <property type="molecule type" value="Genomic_DNA"/>
</dbReference>
<dbReference type="SMART" id="SM00184">
    <property type="entry name" value="RING"/>
    <property type="match status" value="1"/>
</dbReference>
<feature type="region of interest" description="Disordered" evidence="5">
    <location>
        <begin position="190"/>
        <end position="253"/>
    </location>
</feature>
<dbReference type="Proteomes" id="UP001516400">
    <property type="component" value="Unassembled WGS sequence"/>
</dbReference>
<dbReference type="AlphaFoldDB" id="A0ABD2MYQ3"/>
<dbReference type="GO" id="GO:0008270">
    <property type="term" value="F:zinc ion binding"/>
    <property type="evidence" value="ECO:0007669"/>
    <property type="project" value="UniProtKB-KW"/>
</dbReference>
<evidence type="ECO:0000313" key="8">
    <source>
        <dbReference type="EMBL" id="KAL3271257.1"/>
    </source>
</evidence>
<dbReference type="InterPro" id="IPR001841">
    <property type="entry name" value="Znf_RING"/>
</dbReference>
<dbReference type="InterPro" id="IPR000197">
    <property type="entry name" value="Znf_TAZ"/>
</dbReference>
<dbReference type="FunFam" id="3.30.40.10:FF:000110">
    <property type="entry name" value="E3 ubiquitin-protein ligase RNF34 isoform X1"/>
    <property type="match status" value="1"/>
</dbReference>
<dbReference type="Pfam" id="PF13920">
    <property type="entry name" value="zf-C3HC4_3"/>
    <property type="match status" value="1"/>
</dbReference>
<feature type="compositionally biased region" description="Polar residues" evidence="5">
    <location>
        <begin position="190"/>
        <end position="204"/>
    </location>
</feature>
<proteinExistence type="predicted"/>
<feature type="region of interest" description="Disordered" evidence="5">
    <location>
        <begin position="780"/>
        <end position="826"/>
    </location>
</feature>
<comment type="caution">
    <text evidence="8">The sequence shown here is derived from an EMBL/GenBank/DDBJ whole genome shotgun (WGS) entry which is preliminary data.</text>
</comment>
<evidence type="ECO:0000256" key="2">
    <source>
        <dbReference type="ARBA" id="ARBA00022771"/>
    </source>
</evidence>
<feature type="compositionally biased region" description="Low complexity" evidence="5">
    <location>
        <begin position="239"/>
        <end position="250"/>
    </location>
</feature>
<accession>A0ABD2MYQ3</accession>
<dbReference type="SUPFAM" id="SSF57850">
    <property type="entry name" value="RING/U-box"/>
    <property type="match status" value="1"/>
</dbReference>
<keyword evidence="9" id="KW-1185">Reference proteome</keyword>
<sequence length="895" mass="100809">MANKSRFYQSSQSEIDNELLDFSVLTNESTPIYASSLDLENWDASLGLQQENNNANQFHNGVNGSNFRKEADNLQNLDQPKQSSSNGSFPQDKINRPPVSHCSQQIPDLGFQSANLQRFSNQIPDGVNYSTQNVEVIGFIQTNSENEISQFNLYNQGNHDNFQINSIGDIPVTIGDIPVIGFMEIPVHTSSDNQQSYSRSVAGTNNLNHQNSNQASQNSSIPKCLTNIQHQSQRNTISQPQQITMPQPQQHTLPQAQNKTILQTRLQSQQHTLPQAQNKTILQTRLQSQQLTVPQLRNSTISHPQQDIRLQSQRAVGQEQQRSTMSQPQQSPIGQQQPILQRQCSTGSQLAIPKPQGETNNIPRCSTEPPSRQTSQNEPTQAMKEAAVSERVLQILTKMEEKDNSNLEKSHGSANFLSIAAERYFNGMQSIDDINFSKSLLPTYRIFLHAHECAVTQCRYLKNLNFESTDWIVFCIVAKKILNHSEKCNQKAECTLIDCKRLQKFQAHFKTCNIGTQCNICLYLVLEFDLNRQIKTCNRKDCSFCWTMIQRNENCNESSDPQITVPPPQQTQISTSSRTSQLSDHNSSSSHAQSISTSNNSSTNQTSRHQLCELRETTNQAQRNNQSQQIESIASSTNSRHIIPNESAQNQMKKELELLFHTFRCLKQREQYCSKPGCLERKRILTHLFGCHVGKSCSVPECTITRRTIALYHVKTCLNRKSCFICQNCTAKDGKLSPILFKLMLNEAVNRNSGISTANRTVTPTRFRGLNIENTGSQTSIATSLSHDPPNQMSHTFSSSESRLSAESVNQTNEVAGPSAKRMKPEELIEDVEKQDKPESEKNDDELCRICMDAPLDSVFLECGHIVACMTCGEKSKNCPICREKITRVKKIFKA</sequence>
<evidence type="ECO:0000256" key="1">
    <source>
        <dbReference type="ARBA" id="ARBA00022723"/>
    </source>
</evidence>
<feature type="compositionally biased region" description="Low complexity" evidence="5">
    <location>
        <begin position="205"/>
        <end position="220"/>
    </location>
</feature>
<keyword evidence="2 4" id="KW-0863">Zinc-finger</keyword>
<feature type="compositionally biased region" description="Low complexity" evidence="5">
    <location>
        <begin position="570"/>
        <end position="609"/>
    </location>
</feature>
<dbReference type="PANTHER" id="PTHR22836:SF0">
    <property type="entry name" value="PRE-MRNA 3' END PROCESSING PROTEIN WDR33"/>
    <property type="match status" value="1"/>
</dbReference>
<dbReference type="InterPro" id="IPR035898">
    <property type="entry name" value="TAZ_dom_sf"/>
</dbReference>
<feature type="compositionally biased region" description="Polar residues" evidence="5">
    <location>
        <begin position="77"/>
        <end position="89"/>
    </location>
</feature>
<feature type="domain" description="TAZ-type" evidence="7">
    <location>
        <begin position="433"/>
        <end position="548"/>
    </location>
</feature>
<dbReference type="InterPro" id="IPR013083">
    <property type="entry name" value="Znf_RING/FYVE/PHD"/>
</dbReference>
<evidence type="ECO:0000256" key="4">
    <source>
        <dbReference type="PROSITE-ProRule" id="PRU00203"/>
    </source>
</evidence>